<evidence type="ECO:0000313" key="2">
    <source>
        <dbReference type="Proteomes" id="UP000265938"/>
    </source>
</evidence>
<gene>
    <name evidence="1" type="ORF">D4741_07615</name>
</gene>
<organism evidence="1 2">
    <name type="scientific">Pseudoalteromonas gelatinilytica</name>
    <dbReference type="NCBI Taxonomy" id="1703256"/>
    <lineage>
        <taxon>Bacteria</taxon>
        <taxon>Pseudomonadati</taxon>
        <taxon>Pseudomonadota</taxon>
        <taxon>Gammaproteobacteria</taxon>
        <taxon>Alteromonadales</taxon>
        <taxon>Pseudoalteromonadaceae</taxon>
        <taxon>Pseudoalteromonas</taxon>
    </lineage>
</organism>
<reference evidence="1 2" key="1">
    <citation type="submission" date="2018-09" db="EMBL/GenBank/DDBJ databases">
        <title>Identification of marine bacteria producing industrial enzymes.</title>
        <authorList>
            <person name="Cheng T.H."/>
            <person name="Saidin J."/>
            <person name="Muhd D.D."/>
            <person name="Isa M.N.M."/>
            <person name="Bakar M.F.A."/>
            <person name="Ismail N."/>
        </authorList>
    </citation>
    <scope>NUCLEOTIDE SEQUENCE [LARGE SCALE GENOMIC DNA]</scope>
    <source>
        <strain evidence="1 2">MNAD 1.6</strain>
    </source>
</reference>
<dbReference type="RefSeq" id="WP_119852534.1">
    <property type="nucleotide sequence ID" value="NZ_QYSE01000001.1"/>
</dbReference>
<dbReference type="AlphaFoldDB" id="A0A3A3F8V8"/>
<comment type="caution">
    <text evidence="1">The sequence shown here is derived from an EMBL/GenBank/DDBJ whole genome shotgun (WGS) entry which is preliminary data.</text>
</comment>
<dbReference type="Proteomes" id="UP000265938">
    <property type="component" value="Unassembled WGS sequence"/>
</dbReference>
<accession>A0A3A3F8V8</accession>
<name>A0A3A3F8V8_9GAMM</name>
<dbReference type="EMBL" id="QYSE01000001">
    <property type="protein sequence ID" value="RJF37922.1"/>
    <property type="molecule type" value="Genomic_DNA"/>
</dbReference>
<protein>
    <submittedName>
        <fullName evidence="1">Uncharacterized protein</fullName>
    </submittedName>
</protein>
<sequence length="113" mass="12413">MSKINGIEVGNVVKEALDKARLSGISNWNEIKDIAKLIADSMLNDLKFIAKKKATGGFDAFDAKIFLEDQKMVARTRLRSVAIITLQTAERVLNAITDVFKGAANTALGWDLF</sequence>
<proteinExistence type="predicted"/>
<evidence type="ECO:0000313" key="1">
    <source>
        <dbReference type="EMBL" id="RJF37922.1"/>
    </source>
</evidence>